<sequence length="199" mass="23653">MNPRIDALIRNIQALEEELEAELAKRRDEFRIRLRNGKIDYAHELLQEHRRLKASLPQYIVKAKPLKVLTAPIIYSLIVPFVLLDLAVTLYQAICFPIYGIPKVKRKDYLVFDRGRLAYLNLIEKINCTYCSYGNGLLAYVREIAARTEQHWCPIKHARRIKSPHAWYNRFLDYGDTETYRREIEKIRRDFEKKKSEQS</sequence>
<protein>
    <submittedName>
        <fullName evidence="2">Uncharacterized protein</fullName>
    </submittedName>
</protein>
<keyword evidence="1" id="KW-0472">Membrane</keyword>
<accession>A0ABN8WZJ9</accession>
<organism evidence="2 3">
    <name type="scientific">Methylocaldum szegediense</name>
    <dbReference type="NCBI Taxonomy" id="73780"/>
    <lineage>
        <taxon>Bacteria</taxon>
        <taxon>Pseudomonadati</taxon>
        <taxon>Pseudomonadota</taxon>
        <taxon>Gammaproteobacteria</taxon>
        <taxon>Methylococcales</taxon>
        <taxon>Methylococcaceae</taxon>
        <taxon>Methylocaldum</taxon>
    </lineage>
</organism>
<keyword evidence="1" id="KW-0812">Transmembrane</keyword>
<dbReference type="RefSeq" id="WP_026612175.1">
    <property type="nucleotide sequence ID" value="NZ_OX458333.1"/>
</dbReference>
<name>A0ABN8WZJ9_9GAMM</name>
<gene>
    <name evidence="2" type="ORF">MSZNOR_1200</name>
</gene>
<evidence type="ECO:0000256" key="1">
    <source>
        <dbReference type="SAM" id="Phobius"/>
    </source>
</evidence>
<evidence type="ECO:0000313" key="2">
    <source>
        <dbReference type="EMBL" id="CAI8780001.1"/>
    </source>
</evidence>
<dbReference type="EMBL" id="OX458333">
    <property type="protein sequence ID" value="CAI8780001.1"/>
    <property type="molecule type" value="Genomic_DNA"/>
</dbReference>
<feature type="transmembrane region" description="Helical" evidence="1">
    <location>
        <begin position="73"/>
        <end position="99"/>
    </location>
</feature>
<keyword evidence="1" id="KW-1133">Transmembrane helix</keyword>
<proteinExistence type="predicted"/>
<keyword evidence="3" id="KW-1185">Reference proteome</keyword>
<dbReference type="Proteomes" id="UP001162030">
    <property type="component" value="Chromosome"/>
</dbReference>
<evidence type="ECO:0000313" key="3">
    <source>
        <dbReference type="Proteomes" id="UP001162030"/>
    </source>
</evidence>
<reference evidence="2 3" key="1">
    <citation type="submission" date="2023-03" db="EMBL/GenBank/DDBJ databases">
        <authorList>
            <person name="Pearce D."/>
        </authorList>
    </citation>
    <scope>NUCLEOTIDE SEQUENCE [LARGE SCALE GENOMIC DNA]</scope>
    <source>
        <strain evidence="2">Msz</strain>
    </source>
</reference>